<keyword evidence="6" id="KW-1015">Disulfide bond</keyword>
<dbReference type="PANTHER" id="PTHR33044">
    <property type="entry name" value="BIFUNCTIONAL INHIBITOR/LIPID-TRANSFER PROTEIN/SEED STORAGE 2S ALBUMIN SUPERFAMILY PROTEIN-RELATED"/>
    <property type="match status" value="1"/>
</dbReference>
<feature type="domain" description="Bifunctional inhibitor/plant lipid transfer protein/seed storage helical" evidence="10">
    <location>
        <begin position="28"/>
        <end position="89"/>
    </location>
</feature>
<dbReference type="Gene3D" id="1.10.110.10">
    <property type="entry name" value="Plant lipid-transfer and hydrophobic proteins"/>
    <property type="match status" value="1"/>
</dbReference>
<dbReference type="OrthoDB" id="1882492at2759"/>
<keyword evidence="9" id="KW-1133">Transmembrane helix</keyword>
<accession>A0A9Q1QG12</accession>
<evidence type="ECO:0000256" key="7">
    <source>
        <dbReference type="ARBA" id="ARBA00023180"/>
    </source>
</evidence>
<dbReference type="InterPro" id="IPR016140">
    <property type="entry name" value="Bifunc_inhib/LTP/seed_store"/>
</dbReference>
<evidence type="ECO:0000313" key="12">
    <source>
        <dbReference type="Proteomes" id="UP001153076"/>
    </source>
</evidence>
<dbReference type="SUPFAM" id="SSF47699">
    <property type="entry name" value="Bifunctional inhibitor/lipid-transfer protein/seed storage 2S albumin"/>
    <property type="match status" value="1"/>
</dbReference>
<keyword evidence="5" id="KW-0732">Signal</keyword>
<evidence type="ECO:0000256" key="5">
    <source>
        <dbReference type="ARBA" id="ARBA00022729"/>
    </source>
</evidence>
<dbReference type="Proteomes" id="UP001153076">
    <property type="component" value="Unassembled WGS sequence"/>
</dbReference>
<dbReference type="InterPro" id="IPR043325">
    <property type="entry name" value="LTSS"/>
</dbReference>
<sequence length="168" mass="17548">MGRSSQLIRVLTKVVMMIALCVQIGGMVSSSGDADNALMKECTTEIQQLGNCLMFVTGKEGEPTKECCAAVTAMKDKQPVCLCLFIGQAHNGTNQALKNLELLGISSSSPAASIFMNNNATSSTASNSPSSDPSDGFKLIGNGALLFMSLIASILITIIPIATLEIKS</sequence>
<reference evidence="11" key="1">
    <citation type="submission" date="2022-04" db="EMBL/GenBank/DDBJ databases">
        <title>Carnegiea gigantea Genome sequencing and assembly v2.</title>
        <authorList>
            <person name="Copetti D."/>
            <person name="Sanderson M.J."/>
            <person name="Burquez A."/>
            <person name="Wojciechowski M.F."/>
        </authorList>
    </citation>
    <scope>NUCLEOTIDE SEQUENCE</scope>
    <source>
        <strain evidence="11">SGP5-SGP5p</strain>
        <tissue evidence="11">Aerial part</tissue>
    </source>
</reference>
<evidence type="ECO:0000259" key="10">
    <source>
        <dbReference type="Pfam" id="PF14368"/>
    </source>
</evidence>
<evidence type="ECO:0000256" key="1">
    <source>
        <dbReference type="ARBA" id="ARBA00004609"/>
    </source>
</evidence>
<comment type="caution">
    <text evidence="11">The sequence shown here is derived from an EMBL/GenBank/DDBJ whole genome shotgun (WGS) entry which is preliminary data.</text>
</comment>
<evidence type="ECO:0000256" key="9">
    <source>
        <dbReference type="SAM" id="Phobius"/>
    </source>
</evidence>
<dbReference type="CDD" id="cd00010">
    <property type="entry name" value="AAI_LTSS"/>
    <property type="match status" value="1"/>
</dbReference>
<evidence type="ECO:0000313" key="11">
    <source>
        <dbReference type="EMBL" id="KAJ8439140.1"/>
    </source>
</evidence>
<evidence type="ECO:0000256" key="8">
    <source>
        <dbReference type="ARBA" id="ARBA00023288"/>
    </source>
</evidence>
<keyword evidence="12" id="KW-1185">Reference proteome</keyword>
<dbReference type="Pfam" id="PF14368">
    <property type="entry name" value="LTP_2"/>
    <property type="match status" value="1"/>
</dbReference>
<proteinExistence type="inferred from homology"/>
<evidence type="ECO:0000256" key="4">
    <source>
        <dbReference type="ARBA" id="ARBA00022622"/>
    </source>
</evidence>
<dbReference type="AlphaFoldDB" id="A0A9Q1QG12"/>
<organism evidence="11 12">
    <name type="scientific">Carnegiea gigantea</name>
    <dbReference type="NCBI Taxonomy" id="171969"/>
    <lineage>
        <taxon>Eukaryota</taxon>
        <taxon>Viridiplantae</taxon>
        <taxon>Streptophyta</taxon>
        <taxon>Embryophyta</taxon>
        <taxon>Tracheophyta</taxon>
        <taxon>Spermatophyta</taxon>
        <taxon>Magnoliopsida</taxon>
        <taxon>eudicotyledons</taxon>
        <taxon>Gunneridae</taxon>
        <taxon>Pentapetalae</taxon>
        <taxon>Caryophyllales</taxon>
        <taxon>Cactineae</taxon>
        <taxon>Cactaceae</taxon>
        <taxon>Cactoideae</taxon>
        <taxon>Echinocereeae</taxon>
        <taxon>Carnegiea</taxon>
    </lineage>
</organism>
<keyword evidence="7" id="KW-0325">Glycoprotein</keyword>
<feature type="transmembrane region" description="Helical" evidence="9">
    <location>
        <begin position="7"/>
        <end position="28"/>
    </location>
</feature>
<dbReference type="InterPro" id="IPR036312">
    <property type="entry name" value="Bifun_inhib/LTP/seed_sf"/>
</dbReference>
<comment type="subcellular location">
    <subcellularLocation>
        <location evidence="1">Cell membrane</location>
        <topology evidence="1">Lipid-anchor</topology>
        <topology evidence="1">GPI-anchor</topology>
    </subcellularLocation>
</comment>
<keyword evidence="9" id="KW-0472">Membrane</keyword>
<feature type="transmembrane region" description="Helical" evidence="9">
    <location>
        <begin position="139"/>
        <end position="164"/>
    </location>
</feature>
<name>A0A9Q1QG12_9CARY</name>
<keyword evidence="9" id="KW-0812">Transmembrane</keyword>
<comment type="similarity">
    <text evidence="2">Belongs to the plant LTP family.</text>
</comment>
<keyword evidence="3" id="KW-1003">Cell membrane</keyword>
<keyword evidence="8" id="KW-0449">Lipoprotein</keyword>
<gene>
    <name evidence="11" type="ORF">Cgig2_027066</name>
</gene>
<evidence type="ECO:0000256" key="6">
    <source>
        <dbReference type="ARBA" id="ARBA00023157"/>
    </source>
</evidence>
<dbReference type="GO" id="GO:0098552">
    <property type="term" value="C:side of membrane"/>
    <property type="evidence" value="ECO:0007669"/>
    <property type="project" value="UniProtKB-KW"/>
</dbReference>
<protein>
    <recommendedName>
        <fullName evidence="10">Bifunctional inhibitor/plant lipid transfer protein/seed storage helical domain-containing protein</fullName>
    </recommendedName>
</protein>
<dbReference type="EMBL" id="JAKOGI010000229">
    <property type="protein sequence ID" value="KAJ8439140.1"/>
    <property type="molecule type" value="Genomic_DNA"/>
</dbReference>
<evidence type="ECO:0000256" key="2">
    <source>
        <dbReference type="ARBA" id="ARBA00009748"/>
    </source>
</evidence>
<evidence type="ECO:0000256" key="3">
    <source>
        <dbReference type="ARBA" id="ARBA00022475"/>
    </source>
</evidence>
<keyword evidence="4" id="KW-0336">GPI-anchor</keyword>
<dbReference type="GO" id="GO:0005886">
    <property type="term" value="C:plasma membrane"/>
    <property type="evidence" value="ECO:0007669"/>
    <property type="project" value="UniProtKB-SubCell"/>
</dbReference>